<reference evidence="13 14" key="1">
    <citation type="submission" date="2020-10" db="EMBL/GenBank/DDBJ databases">
        <title>Campylobacter and Helicobacter PacBio genomes.</title>
        <authorList>
            <person name="Lane C."/>
        </authorList>
    </citation>
    <scope>NUCLEOTIDE SEQUENCE [LARGE SCALE GENOMIC DNA]</scope>
    <source>
        <strain evidence="13 14">2016D-0077</strain>
    </source>
</reference>
<keyword evidence="4" id="KW-1003">Cell membrane</keyword>
<evidence type="ECO:0000256" key="4">
    <source>
        <dbReference type="ARBA" id="ARBA00022475"/>
    </source>
</evidence>
<feature type="transmembrane region" description="Helical" evidence="12">
    <location>
        <begin position="142"/>
        <end position="161"/>
    </location>
</feature>
<feature type="transmembrane region" description="Helical" evidence="12">
    <location>
        <begin position="167"/>
        <end position="189"/>
    </location>
</feature>
<feature type="transmembrane region" description="Helical" evidence="12">
    <location>
        <begin position="210"/>
        <end position="230"/>
    </location>
</feature>
<dbReference type="FunFam" id="1.20.120.1780:FF:000001">
    <property type="entry name" value="4-hydroxybenzoate octaprenyltransferase"/>
    <property type="match status" value="1"/>
</dbReference>
<dbReference type="InterPro" id="IPR039653">
    <property type="entry name" value="Prenyltransferase"/>
</dbReference>
<accession>A0A7M1LGR9</accession>
<dbReference type="CDD" id="cd13959">
    <property type="entry name" value="PT_UbiA_COQ2"/>
    <property type="match status" value="1"/>
</dbReference>
<protein>
    <recommendedName>
        <fullName evidence="11">4-hydroxybenzoate polyprenyltransferase</fullName>
        <ecNumber evidence="11">2.5.1.39</ecNumber>
    </recommendedName>
</protein>
<dbReference type="EC" id="2.5.1.39" evidence="11"/>
<evidence type="ECO:0000256" key="3">
    <source>
        <dbReference type="ARBA" id="ARBA00005985"/>
    </source>
</evidence>
<dbReference type="NCBIfam" id="NF041585">
    <property type="entry name" value="MqnP_Cj_Hp"/>
    <property type="match status" value="1"/>
</dbReference>
<dbReference type="NCBIfam" id="NF009515">
    <property type="entry name" value="PRK12874.1"/>
    <property type="match status" value="1"/>
</dbReference>
<name>A0A7M1LGR9_9BACT</name>
<comment type="subcellular location">
    <subcellularLocation>
        <location evidence="2">Membrane</location>
        <topology evidence="2">Multi-pass membrane protein</topology>
    </subcellularLocation>
</comment>
<evidence type="ECO:0000313" key="14">
    <source>
        <dbReference type="Proteomes" id="UP000594749"/>
    </source>
</evidence>
<evidence type="ECO:0000256" key="10">
    <source>
        <dbReference type="ARBA" id="ARBA00023136"/>
    </source>
</evidence>
<dbReference type="Gene3D" id="1.10.357.140">
    <property type="entry name" value="UbiA prenyltransferase"/>
    <property type="match status" value="1"/>
</dbReference>
<keyword evidence="9 12" id="KW-1133">Transmembrane helix</keyword>
<dbReference type="EMBL" id="CP063078">
    <property type="protein sequence ID" value="QOQ87787.1"/>
    <property type="molecule type" value="Genomic_DNA"/>
</dbReference>
<feature type="transmembrane region" description="Helical" evidence="12">
    <location>
        <begin position="43"/>
        <end position="66"/>
    </location>
</feature>
<dbReference type="Proteomes" id="UP000594749">
    <property type="component" value="Chromosome"/>
</dbReference>
<evidence type="ECO:0000256" key="11">
    <source>
        <dbReference type="ARBA" id="ARBA00034524"/>
    </source>
</evidence>
<dbReference type="InterPro" id="IPR044878">
    <property type="entry name" value="UbiA_sf"/>
</dbReference>
<evidence type="ECO:0000256" key="1">
    <source>
        <dbReference type="ARBA" id="ARBA00001946"/>
    </source>
</evidence>
<evidence type="ECO:0000256" key="7">
    <source>
        <dbReference type="ARBA" id="ARBA00022688"/>
    </source>
</evidence>
<feature type="transmembrane region" description="Helical" evidence="12">
    <location>
        <begin position="236"/>
        <end position="253"/>
    </location>
</feature>
<evidence type="ECO:0000256" key="8">
    <source>
        <dbReference type="ARBA" id="ARBA00022692"/>
    </source>
</evidence>
<evidence type="ECO:0000256" key="5">
    <source>
        <dbReference type="ARBA" id="ARBA00022519"/>
    </source>
</evidence>
<dbReference type="RefSeq" id="WP_025802427.1">
    <property type="nucleotide sequence ID" value="NZ_CP053842.1"/>
</dbReference>
<keyword evidence="10 12" id="KW-0472">Membrane</keyword>
<dbReference type="InterPro" id="IPR000537">
    <property type="entry name" value="UbiA_prenyltransferase"/>
</dbReference>
<dbReference type="InterPro" id="IPR006371">
    <property type="entry name" value="Polyprenyltransferase_UbiA-li"/>
</dbReference>
<evidence type="ECO:0000313" key="13">
    <source>
        <dbReference type="EMBL" id="QOQ87787.1"/>
    </source>
</evidence>
<dbReference type="Gene3D" id="1.20.120.1780">
    <property type="entry name" value="UbiA prenyltransferase"/>
    <property type="match status" value="1"/>
</dbReference>
<gene>
    <name evidence="13" type="ORF">IMC76_02970</name>
</gene>
<dbReference type="Pfam" id="PF01040">
    <property type="entry name" value="UbiA"/>
    <property type="match status" value="1"/>
</dbReference>
<comment type="similarity">
    <text evidence="3">Belongs to the UbiA prenyltransferase family.</text>
</comment>
<evidence type="ECO:0000256" key="6">
    <source>
        <dbReference type="ARBA" id="ARBA00022679"/>
    </source>
</evidence>
<dbReference type="AlphaFoldDB" id="A0A7M1LGR9"/>
<dbReference type="OrthoDB" id="9782418at2"/>
<evidence type="ECO:0000256" key="2">
    <source>
        <dbReference type="ARBA" id="ARBA00004141"/>
    </source>
</evidence>
<evidence type="ECO:0000256" key="9">
    <source>
        <dbReference type="ARBA" id="ARBA00022989"/>
    </source>
</evidence>
<organism evidence="13 14">
    <name type="scientific">Campylobacter corcagiensis</name>
    <dbReference type="NCBI Taxonomy" id="1448857"/>
    <lineage>
        <taxon>Bacteria</taxon>
        <taxon>Pseudomonadati</taxon>
        <taxon>Campylobacterota</taxon>
        <taxon>Epsilonproteobacteria</taxon>
        <taxon>Campylobacterales</taxon>
        <taxon>Campylobacteraceae</taxon>
        <taxon>Campylobacter</taxon>
    </lineage>
</organism>
<dbReference type="GO" id="GO:0008412">
    <property type="term" value="F:4-hydroxybenzoate polyprenyltransferase activity"/>
    <property type="evidence" value="ECO:0007669"/>
    <property type="project" value="UniProtKB-EC"/>
</dbReference>
<evidence type="ECO:0000256" key="12">
    <source>
        <dbReference type="SAM" id="Phobius"/>
    </source>
</evidence>
<dbReference type="GO" id="GO:0005886">
    <property type="term" value="C:plasma membrane"/>
    <property type="evidence" value="ECO:0007669"/>
    <property type="project" value="TreeGrafter"/>
</dbReference>
<sequence>MEKFKQILLDINELIVFKHSVFALPFIMTAMIVASSIKNGSMWFGFRLLFLGVICAVSARSFAMAFNRFMDEDIDRPNPRCANRPSVDGRIGRLNLILFILFCALVFIATTYFINDLAFYLSVPILVVLGGYSIFKRFCSIAHLVLGFCLGLAPIAGAIAVTQSIPMWSVLLCFGVMFWTAGFDVLYSLQDMEYDKSAGLFSIPSRYGEDASMFISALFHTIAVIFWLFFCWGAGLGIWAYVGVIISGIILLAEHKIVRKDFSKIDRAFFTLNGYLSFVFFCFIWLDLFL</sequence>
<feature type="transmembrane region" description="Helical" evidence="12">
    <location>
        <begin position="265"/>
        <end position="286"/>
    </location>
</feature>
<keyword evidence="7" id="KW-0831">Ubiquinone biosynthesis</keyword>
<dbReference type="FunFam" id="1.10.357.140:FF:000008">
    <property type="entry name" value="4-hydroxybenzoate octaprenyltransferase"/>
    <property type="match status" value="1"/>
</dbReference>
<feature type="transmembrane region" description="Helical" evidence="12">
    <location>
        <begin position="94"/>
        <end position="112"/>
    </location>
</feature>
<keyword evidence="5" id="KW-0997">Cell inner membrane</keyword>
<feature type="transmembrane region" description="Helical" evidence="12">
    <location>
        <begin position="21"/>
        <end position="37"/>
    </location>
</feature>
<dbReference type="PANTHER" id="PTHR11048">
    <property type="entry name" value="PRENYLTRANSFERASES"/>
    <property type="match status" value="1"/>
</dbReference>
<comment type="cofactor">
    <cofactor evidence="1">
        <name>Mg(2+)</name>
        <dbReference type="ChEBI" id="CHEBI:18420"/>
    </cofactor>
</comment>
<proteinExistence type="inferred from homology"/>
<keyword evidence="8 12" id="KW-0812">Transmembrane</keyword>
<feature type="transmembrane region" description="Helical" evidence="12">
    <location>
        <begin position="118"/>
        <end position="135"/>
    </location>
</feature>
<keyword evidence="14" id="KW-1185">Reference proteome</keyword>
<keyword evidence="6 13" id="KW-0808">Transferase</keyword>
<dbReference type="PANTHER" id="PTHR11048:SF28">
    <property type="entry name" value="4-HYDROXYBENZOATE POLYPRENYLTRANSFERASE, MITOCHONDRIAL"/>
    <property type="match status" value="1"/>
</dbReference>
<dbReference type="GO" id="GO:0006744">
    <property type="term" value="P:ubiquinone biosynthetic process"/>
    <property type="evidence" value="ECO:0007669"/>
    <property type="project" value="UniProtKB-KW"/>
</dbReference>
<dbReference type="NCBIfam" id="TIGR01475">
    <property type="entry name" value="ubiA_other"/>
    <property type="match status" value="1"/>
</dbReference>